<proteinExistence type="predicted"/>
<organism evidence="1 2">
    <name type="scientific">Pseudomonas anguilliseptica</name>
    <dbReference type="NCBI Taxonomy" id="53406"/>
    <lineage>
        <taxon>Bacteria</taxon>
        <taxon>Pseudomonadati</taxon>
        <taxon>Pseudomonadota</taxon>
        <taxon>Gammaproteobacteria</taxon>
        <taxon>Pseudomonadales</taxon>
        <taxon>Pseudomonadaceae</taxon>
        <taxon>Pseudomonas</taxon>
    </lineage>
</organism>
<sequence length="41" mass="4938">MLRFAEELLLQMLANLLLPKLLQLIAWLDVLLWEPWRALHL</sequence>
<name>A0A1H5F1G9_PSEAG</name>
<evidence type="ECO:0000313" key="1">
    <source>
        <dbReference type="EMBL" id="SED97212.1"/>
    </source>
</evidence>
<dbReference type="RefSeq" id="WP_276326446.1">
    <property type="nucleotide sequence ID" value="NZ_FNSC01000001.1"/>
</dbReference>
<keyword evidence="2" id="KW-1185">Reference proteome</keyword>
<gene>
    <name evidence="1" type="ORF">SAMN05421553_3756</name>
</gene>
<protein>
    <submittedName>
        <fullName evidence="1">Uncharacterized protein</fullName>
    </submittedName>
</protein>
<evidence type="ECO:0000313" key="2">
    <source>
        <dbReference type="Proteomes" id="UP000242849"/>
    </source>
</evidence>
<accession>A0A1H5F1G9</accession>
<dbReference type="Proteomes" id="UP000242849">
    <property type="component" value="Unassembled WGS sequence"/>
</dbReference>
<dbReference type="EMBL" id="FNSC01000001">
    <property type="protein sequence ID" value="SED97212.1"/>
    <property type="molecule type" value="Genomic_DNA"/>
</dbReference>
<reference evidence="2" key="1">
    <citation type="submission" date="2016-10" db="EMBL/GenBank/DDBJ databases">
        <authorList>
            <person name="Varghese N."/>
            <person name="Submissions S."/>
        </authorList>
    </citation>
    <scope>NUCLEOTIDE SEQUENCE [LARGE SCALE GENOMIC DNA]</scope>
    <source>
        <strain evidence="2">DSM 12111</strain>
    </source>
</reference>
<dbReference type="AlphaFoldDB" id="A0A1H5F1G9"/>